<accession>A0A2Z7DDR7</accession>
<keyword evidence="3" id="KW-1185">Reference proteome</keyword>
<protein>
    <submittedName>
        <fullName evidence="2">Uncharacterized protein</fullName>
    </submittedName>
</protein>
<dbReference type="Proteomes" id="UP000250235">
    <property type="component" value="Unassembled WGS sequence"/>
</dbReference>
<name>A0A2Z7DDR7_9LAMI</name>
<evidence type="ECO:0000256" key="1">
    <source>
        <dbReference type="SAM" id="MobiDB-lite"/>
    </source>
</evidence>
<dbReference type="EMBL" id="KQ988996">
    <property type="protein sequence ID" value="KZV55181.1"/>
    <property type="molecule type" value="Genomic_DNA"/>
</dbReference>
<sequence>MSSVVGTGGMHVVPPLCLQPQTTDQRASEACPAKPLRCLSQADSLNKERRIPPGFIYTRKDVSGRDSSSRRDMVIGKYSRNGSEASGDILELRRSPRATPDLGRAGPLVTS</sequence>
<evidence type="ECO:0000313" key="3">
    <source>
        <dbReference type="Proteomes" id="UP000250235"/>
    </source>
</evidence>
<evidence type="ECO:0000313" key="2">
    <source>
        <dbReference type="EMBL" id="KZV55181.1"/>
    </source>
</evidence>
<reference evidence="2 3" key="1">
    <citation type="journal article" date="2015" name="Proc. Natl. Acad. Sci. U.S.A.">
        <title>The resurrection genome of Boea hygrometrica: A blueprint for survival of dehydration.</title>
        <authorList>
            <person name="Xiao L."/>
            <person name="Yang G."/>
            <person name="Zhang L."/>
            <person name="Yang X."/>
            <person name="Zhao S."/>
            <person name="Ji Z."/>
            <person name="Zhou Q."/>
            <person name="Hu M."/>
            <person name="Wang Y."/>
            <person name="Chen M."/>
            <person name="Xu Y."/>
            <person name="Jin H."/>
            <person name="Xiao X."/>
            <person name="Hu G."/>
            <person name="Bao F."/>
            <person name="Hu Y."/>
            <person name="Wan P."/>
            <person name="Li L."/>
            <person name="Deng X."/>
            <person name="Kuang T."/>
            <person name="Xiang C."/>
            <person name="Zhu J.K."/>
            <person name="Oliver M.J."/>
            <person name="He Y."/>
        </authorList>
    </citation>
    <scope>NUCLEOTIDE SEQUENCE [LARGE SCALE GENOMIC DNA]</scope>
    <source>
        <strain evidence="3">cv. XS01</strain>
    </source>
</reference>
<proteinExistence type="predicted"/>
<organism evidence="2 3">
    <name type="scientific">Dorcoceras hygrometricum</name>
    <dbReference type="NCBI Taxonomy" id="472368"/>
    <lineage>
        <taxon>Eukaryota</taxon>
        <taxon>Viridiplantae</taxon>
        <taxon>Streptophyta</taxon>
        <taxon>Embryophyta</taxon>
        <taxon>Tracheophyta</taxon>
        <taxon>Spermatophyta</taxon>
        <taxon>Magnoliopsida</taxon>
        <taxon>eudicotyledons</taxon>
        <taxon>Gunneridae</taxon>
        <taxon>Pentapetalae</taxon>
        <taxon>asterids</taxon>
        <taxon>lamiids</taxon>
        <taxon>Lamiales</taxon>
        <taxon>Gesneriaceae</taxon>
        <taxon>Didymocarpoideae</taxon>
        <taxon>Trichosporeae</taxon>
        <taxon>Loxocarpinae</taxon>
        <taxon>Dorcoceras</taxon>
    </lineage>
</organism>
<feature type="compositionally biased region" description="Basic and acidic residues" evidence="1">
    <location>
        <begin position="58"/>
        <end position="74"/>
    </location>
</feature>
<feature type="region of interest" description="Disordered" evidence="1">
    <location>
        <begin position="58"/>
        <end position="111"/>
    </location>
</feature>
<dbReference type="AlphaFoldDB" id="A0A2Z7DDR7"/>
<gene>
    <name evidence="2" type="ORF">F511_12768</name>
</gene>